<protein>
    <recommendedName>
        <fullName evidence="3">Cell division protein ZapA</fullName>
    </recommendedName>
</protein>
<dbReference type="InterPro" id="IPR036192">
    <property type="entry name" value="Cell_div_ZapA-like_sf"/>
</dbReference>
<evidence type="ECO:0000313" key="1">
    <source>
        <dbReference type="EMBL" id="KRT36091.1"/>
    </source>
</evidence>
<dbReference type="Proteomes" id="UP000005273">
    <property type="component" value="Unassembled WGS sequence"/>
</dbReference>
<dbReference type="eggNOG" id="ENOG5033F3V">
    <property type="taxonomic scope" value="Bacteria"/>
</dbReference>
<proteinExistence type="predicted"/>
<comment type="caution">
    <text evidence="1">The sequence shown here is derived from an EMBL/GenBank/DDBJ whole genome shotgun (WGS) entry which is preliminary data.</text>
</comment>
<keyword evidence="2" id="KW-1185">Reference proteome</keyword>
<dbReference type="STRING" id="592015.HMPREF1705_03352"/>
<accession>A0A0T5XCK9</accession>
<organism evidence="1 2">
    <name type="scientific">Acetomicrobium hydrogeniformans ATCC BAA-1850</name>
    <dbReference type="NCBI Taxonomy" id="592015"/>
    <lineage>
        <taxon>Bacteria</taxon>
        <taxon>Thermotogati</taxon>
        <taxon>Synergistota</taxon>
        <taxon>Synergistia</taxon>
        <taxon>Synergistales</taxon>
        <taxon>Acetomicrobiaceae</taxon>
        <taxon>Acetomicrobium</taxon>
    </lineage>
</organism>
<evidence type="ECO:0008006" key="3">
    <source>
        <dbReference type="Google" id="ProtNLM"/>
    </source>
</evidence>
<dbReference type="AlphaFoldDB" id="A0A0T5XCK9"/>
<gene>
    <name evidence="1" type="ORF">HMPREF1705_03352</name>
</gene>
<evidence type="ECO:0000313" key="2">
    <source>
        <dbReference type="Proteomes" id="UP000005273"/>
    </source>
</evidence>
<name>A0A0T5XCK9_9BACT</name>
<dbReference type="SUPFAM" id="SSF102829">
    <property type="entry name" value="Cell division protein ZapA-like"/>
    <property type="match status" value="1"/>
</dbReference>
<dbReference type="EMBL" id="ACJX03000001">
    <property type="protein sequence ID" value="KRT36091.1"/>
    <property type="molecule type" value="Genomic_DNA"/>
</dbReference>
<sequence>MIKVGMDEDKRTVELNLGGRHYNIKTSLDDETTRRVVEILQEAFSQTSNRLGQEERFLLTSLHLAYNMVFLERRLQDALKDTEG</sequence>
<reference evidence="2" key="1">
    <citation type="submission" date="2012-09" db="EMBL/GenBank/DDBJ databases">
        <authorList>
            <person name="Weinstock G."/>
            <person name="Sodergren E."/>
            <person name="Clifton S."/>
            <person name="Fulton L."/>
            <person name="Fulton B."/>
            <person name="Courtney L."/>
            <person name="Fronick C."/>
            <person name="Harrison M."/>
            <person name="Strong C."/>
            <person name="Farmer C."/>
            <person name="Delehaunty K."/>
            <person name="Markovic C."/>
            <person name="Hall O."/>
            <person name="Minx P."/>
            <person name="Tomlinson C."/>
            <person name="Mitreva M."/>
            <person name="Nelson J."/>
            <person name="Hou S."/>
            <person name="Wollam A."/>
            <person name="Pepin K.H."/>
            <person name="Johnson M."/>
            <person name="Bhonagiri V."/>
            <person name="Nash W.E."/>
            <person name="Suruliraj S."/>
            <person name="Warren W."/>
            <person name="Chinwalla A."/>
            <person name="Mardis E.R."/>
            <person name="Wilson R.K."/>
        </authorList>
    </citation>
    <scope>NUCLEOTIDE SEQUENCE [LARGE SCALE GENOMIC DNA]</scope>
    <source>
        <strain evidence="2">OS1</strain>
    </source>
</reference>